<feature type="transmembrane region" description="Helical" evidence="9">
    <location>
        <begin position="360"/>
        <end position="379"/>
    </location>
</feature>
<protein>
    <submittedName>
        <fullName evidence="10">Uncharacterized protein</fullName>
    </submittedName>
</protein>
<dbReference type="AlphaFoldDB" id="A0A3Q7JQY2"/>
<reference evidence="10" key="2">
    <citation type="submission" date="2019-01" db="UniProtKB">
        <authorList>
            <consortium name="EnsemblPlants"/>
        </authorList>
    </citation>
    <scope>IDENTIFICATION</scope>
    <source>
        <strain evidence="10">cv. Heinz 1706</strain>
    </source>
</reference>
<evidence type="ECO:0000256" key="6">
    <source>
        <dbReference type="ARBA" id="ARBA00023136"/>
    </source>
</evidence>
<comment type="subcellular location">
    <subcellularLocation>
        <location evidence="1">Membrane</location>
        <topology evidence="1">Multi-pass membrane protein</topology>
    </subcellularLocation>
</comment>
<feature type="transmembrane region" description="Helical" evidence="9">
    <location>
        <begin position="84"/>
        <end position="103"/>
    </location>
</feature>
<proteinExistence type="inferred from homology"/>
<feature type="transmembrane region" description="Helical" evidence="9">
    <location>
        <begin position="330"/>
        <end position="348"/>
    </location>
</feature>
<evidence type="ECO:0000256" key="3">
    <source>
        <dbReference type="ARBA" id="ARBA00022448"/>
    </source>
</evidence>
<dbReference type="SUPFAM" id="SSF103473">
    <property type="entry name" value="MFS general substrate transporter"/>
    <property type="match status" value="1"/>
</dbReference>
<accession>A0A3Q7JQY2</accession>
<feature type="transmembrane region" description="Helical" evidence="9">
    <location>
        <begin position="299"/>
        <end position="318"/>
    </location>
</feature>
<dbReference type="InterPro" id="IPR039309">
    <property type="entry name" value="BT1"/>
</dbReference>
<dbReference type="EnsemblPlants" id="Solyc12g005140.2.1">
    <property type="protein sequence ID" value="Solyc12g005140.2.1"/>
    <property type="gene ID" value="Solyc12g005140.2"/>
</dbReference>
<evidence type="ECO:0000256" key="7">
    <source>
        <dbReference type="ARBA" id="ARBA00044504"/>
    </source>
</evidence>
<keyword evidence="6 9" id="KW-0472">Membrane</keyword>
<keyword evidence="5 9" id="KW-1133">Transmembrane helix</keyword>
<dbReference type="InParanoid" id="A0A3Q7JQY2"/>
<reference evidence="10" key="1">
    <citation type="journal article" date="2012" name="Nature">
        <title>The tomato genome sequence provides insights into fleshy fruit evolution.</title>
        <authorList>
            <consortium name="Tomato Genome Consortium"/>
        </authorList>
    </citation>
    <scope>NUCLEOTIDE SEQUENCE [LARGE SCALE GENOMIC DNA]</scope>
    <source>
        <strain evidence="10">cv. Heinz 1706</strain>
    </source>
</reference>
<comment type="similarity">
    <text evidence="2">Belongs to the major facilitator superfamily. Folate-biopterin transporter (TC 2.A.71) family.</text>
</comment>
<dbReference type="NCBIfam" id="TIGR00788">
    <property type="entry name" value="fbt"/>
    <property type="match status" value="1"/>
</dbReference>
<sequence length="1012" mass="113848">MIGWFKQLHTAFGFSFLWLVCLIYFTQGFRSFVWTAVSYQLKDNLKLSPSASQFVTSIAFFPWSIKPLYGILSDCFPIRGRKRVPYLMLATLLSLLPWLILGLSDFLRNTRTELMILLTLQNLGSAMADVVIDAMIAEAVRFERASFAGDLQSVSWLSMAFGGICGSLLGGYALDNIRIDMIFLLFSVLPALQLFSCGLVEEGSVQGKALPEGSALNGSDMTSGIVDEENKFSGEKSKVSTLRRKKSQNNTKRVPTTESKFQAPDKKGSSLSPWYQSLKMATSTLFRAFRQPAILRPMAWFFLAHVTVPNLSTVMFYYQTEFLKLEASFLGTARVLGWLSLMIGTLTYNRYLKRMRLRHILMFTQVCLAILTILDMVLVSRANVSLGISDKVTVLFGSALSDGINQFKFMPFLILSGQLCPPGVEGTLFALFMSINNLGSTVGSFVGAGLASVLNISSGSFDNLFLGIGIQDVLPMLPVQVSWPIVNSLYSAVDLLPSFVGAVSIANNNTLQWKGACFYNNTAFLDLHNKTGSRYGGGTIHIKQLEMDLESLKELMVRETIYTFFGLDQGINLLADDIVPKWLPRDGRKLNHVNNAHSYSCMDLYIFATPYRVTWDYYALSREHTVQIKEWESQAELEYVKRKGVSIFLMQAGTLGTLRALWDVFPLFTNTGWGENSNIRFLKKHMGASFDQRPQPWVSNLTVEDIHSGDFLAISKIRGRWGGFETLEKWVSGTYAGHSAICLRDAEGKLWVGESGHENDKGEDIIAILPWEEWWEYELTKDDSNPHIALLPLHPDLRAKFNQTAAWEYAQSMEGKPYGFHNLIFSWIDTIDGNYPSPLDAHLVASVMTVWNHLQPAYAANMWNEALNKRLGTRGLDLPDILVEIEKRGSSFAKLLTIPEQDDWVYSDGKSTSCIAFVLEMYKEAGLFGPLASSIQVTEFTIKDAYSLKFFENNTNRLPMWCNADDTVKLPFCQILGKYRMELPGYNTMDVYAHMNEKCPSMPPKYYRPQSC</sequence>
<dbReference type="InterPro" id="IPR004324">
    <property type="entry name" value="FBT"/>
</dbReference>
<evidence type="ECO:0000256" key="4">
    <source>
        <dbReference type="ARBA" id="ARBA00022692"/>
    </source>
</evidence>
<organism evidence="10">
    <name type="scientific">Solanum lycopersicum</name>
    <name type="common">Tomato</name>
    <name type="synonym">Lycopersicon esculentum</name>
    <dbReference type="NCBI Taxonomy" id="4081"/>
    <lineage>
        <taxon>Eukaryota</taxon>
        <taxon>Viridiplantae</taxon>
        <taxon>Streptophyta</taxon>
        <taxon>Embryophyta</taxon>
        <taxon>Tracheophyta</taxon>
        <taxon>Spermatophyta</taxon>
        <taxon>Magnoliopsida</taxon>
        <taxon>eudicotyledons</taxon>
        <taxon>Gunneridae</taxon>
        <taxon>Pentapetalae</taxon>
        <taxon>asterids</taxon>
        <taxon>lamiids</taxon>
        <taxon>Solanales</taxon>
        <taxon>Solanaceae</taxon>
        <taxon>Solanoideae</taxon>
        <taxon>Solaneae</taxon>
        <taxon>Solanum</taxon>
        <taxon>Solanum subgen. Lycopersicon</taxon>
    </lineage>
</organism>
<keyword evidence="11" id="KW-1185">Reference proteome</keyword>
<evidence type="ECO:0000256" key="2">
    <source>
        <dbReference type="ARBA" id="ARBA00007015"/>
    </source>
</evidence>
<dbReference type="Pfam" id="PF03092">
    <property type="entry name" value="BT1"/>
    <property type="match status" value="1"/>
</dbReference>
<dbReference type="Gene3D" id="1.20.1250.20">
    <property type="entry name" value="MFS general substrate transporter like domains"/>
    <property type="match status" value="1"/>
</dbReference>
<evidence type="ECO:0000313" key="11">
    <source>
        <dbReference type="Proteomes" id="UP000004994"/>
    </source>
</evidence>
<dbReference type="Gramene" id="Solyc12g005140.2.1">
    <property type="protein sequence ID" value="Solyc12g005140.2.1"/>
    <property type="gene ID" value="Solyc12g005140.2"/>
</dbReference>
<keyword evidence="4 9" id="KW-0812">Transmembrane</keyword>
<dbReference type="FunCoup" id="A0A3Q7JQY2">
    <property type="interactions" value="1112"/>
</dbReference>
<evidence type="ECO:0000256" key="5">
    <source>
        <dbReference type="ARBA" id="ARBA00022989"/>
    </source>
</evidence>
<name>A0A3Q7JQY2_SOLLC</name>
<feature type="transmembrane region" description="Helical" evidence="9">
    <location>
        <begin position="12"/>
        <end position="34"/>
    </location>
</feature>
<dbReference type="GO" id="GO:0016020">
    <property type="term" value="C:membrane"/>
    <property type="evidence" value="ECO:0007669"/>
    <property type="project" value="UniProtKB-SubCell"/>
</dbReference>
<evidence type="ECO:0000313" key="10">
    <source>
        <dbReference type="EnsemblPlants" id="Solyc12g005140.2.1"/>
    </source>
</evidence>
<dbReference type="CDD" id="cd17484">
    <property type="entry name" value="MFS_FBT"/>
    <property type="match status" value="1"/>
</dbReference>
<dbReference type="InterPro" id="IPR036259">
    <property type="entry name" value="MFS_trans_sf"/>
</dbReference>
<keyword evidence="3" id="KW-0813">Transport</keyword>
<comment type="similarity">
    <text evidence="7">Belongs to the major facilitator superfamily. Phosphate:H(+) symporter (TC 2.A.1.9) family.</text>
</comment>
<dbReference type="PANTHER" id="PTHR31354:SF6">
    <property type="entry name" value="MAJOR FACILITATOR SUPERFAMILY (MFS) PROFILE DOMAIN-CONTAINING PROTEIN"/>
    <property type="match status" value="1"/>
</dbReference>
<dbReference type="Proteomes" id="UP000004994">
    <property type="component" value="Chromosome 12"/>
</dbReference>
<feature type="compositionally biased region" description="Polar residues" evidence="8">
    <location>
        <begin position="248"/>
        <end position="260"/>
    </location>
</feature>
<dbReference type="PANTHER" id="PTHR31354">
    <property type="entry name" value="OS01G0793500 PROTEIN"/>
    <property type="match status" value="1"/>
</dbReference>
<dbReference type="PaxDb" id="4081-Solyc12g005140.1.1"/>
<feature type="transmembrane region" description="Helical" evidence="9">
    <location>
        <begin position="154"/>
        <end position="173"/>
    </location>
</feature>
<evidence type="ECO:0000256" key="1">
    <source>
        <dbReference type="ARBA" id="ARBA00004141"/>
    </source>
</evidence>
<feature type="region of interest" description="Disordered" evidence="8">
    <location>
        <begin position="233"/>
        <end position="270"/>
    </location>
</feature>
<feature type="transmembrane region" description="Helical" evidence="9">
    <location>
        <begin position="54"/>
        <end position="72"/>
    </location>
</feature>
<evidence type="ECO:0000256" key="9">
    <source>
        <dbReference type="SAM" id="Phobius"/>
    </source>
</evidence>
<evidence type="ECO:0000256" key="8">
    <source>
        <dbReference type="SAM" id="MobiDB-lite"/>
    </source>
</evidence>
<dbReference type="Gene3D" id="3.90.1720.10">
    <property type="entry name" value="endopeptidase domain like (from Nostoc punctiforme)"/>
    <property type="match status" value="1"/>
</dbReference>